<dbReference type="AlphaFoldDB" id="A0A837DF49"/>
<feature type="compositionally biased region" description="Basic and acidic residues" evidence="2">
    <location>
        <begin position="593"/>
        <end position="605"/>
    </location>
</feature>
<sequence>MYGTPFYKEKLKEAVEKRFTSEELDFMRAMLDDEDISPMAKNKFLYMLSRAGRLTDEEIEYYAPKVNADADDVKAGGKNFEGGMRNAEKALEQAKREKANANVKQADQNLSKGGYSTSDEIIDEADPVLEILGEFYQRYQRLGEFIDMPLLDPADRYTPESDSGSGSFDRSVFTQDAESRGKTANYSHSGIEPQQLREGMNELRGIDFNAFLADAEMLRNAYNSVSSNADSLDTAWKGTEDWTGDAKASAEQVNEGISAGAEQLTKALKTVPDGISEAVKYIEAEVIGFVQSVFRDVYCEGTVAGLTVEDIDECMYFYRDFVRVLEELTGVDIALGGVDVGELYSVLGEQIATLGAFREGYEQQANQLHELAKTAVTNIDLIYSESLVGLHEALGDPFAASAAAMVEAANPIAVPGDAGTVGTSGVPGGVGGVSAGGMSGGAGGIGAGGVPGLSGATGSVEMPDVEARKPDISETVPAASDVPETGREDSEPYPVDPKLGEVGEVAGDQGRLTVEHGGHTFTMTEPGEDGGMAITVGNDDGDLRDYRLDFGADEVTDESSGGNSTDDVQDGQSDFGPRGSAAPDDSAVQVHRPGPDGKIHIKDGDIEIIAEQPQGPDGPTVVTIDNGEGDPVTYTFGDAVDGESLPEGNAGTQAAEVDGASHGGDQAVPKGTSGGGGPSVGSRPVDEGVAAASSAPPSSGPGSIPMSETVSTAAPPVDNGGEAVFDSQGSSSATHAAAAFDGGGGGFPFAGGGGELPSDPSVDREPDAQPSSPSGARLGTAPGGEGPSVGMSQGGGMAAGAGGMGMMGGMGAMGGSGGQGGDQERTSSAYRVDGNIFDIASNTIRISGTIGAADEVPIKFTR</sequence>
<protein>
    <recommendedName>
        <fullName evidence="5">Proteins of 100 residues with WXG</fullName>
    </recommendedName>
</protein>
<feature type="compositionally biased region" description="Polar residues" evidence="2">
    <location>
        <begin position="558"/>
        <end position="572"/>
    </location>
</feature>
<feature type="region of interest" description="Disordered" evidence="2">
    <location>
        <begin position="175"/>
        <end position="194"/>
    </location>
</feature>
<reference evidence="3 4" key="1">
    <citation type="submission" date="2014-10" db="EMBL/GenBank/DDBJ databases">
        <title>Genome sequence of Micropolyspora internatus JCM3315.</title>
        <authorList>
            <person name="Shin S.-K."/>
            <person name="Yi H."/>
        </authorList>
    </citation>
    <scope>NUCLEOTIDE SEQUENCE [LARGE SCALE GENOMIC DNA]</scope>
    <source>
        <strain evidence="3 4">JCM 3315</strain>
    </source>
</reference>
<evidence type="ECO:0008006" key="5">
    <source>
        <dbReference type="Google" id="ProtNLM"/>
    </source>
</evidence>
<feature type="compositionally biased region" description="Low complexity" evidence="2">
    <location>
        <begin position="690"/>
        <end position="703"/>
    </location>
</feature>
<evidence type="ECO:0000256" key="1">
    <source>
        <dbReference type="SAM" id="Coils"/>
    </source>
</evidence>
<keyword evidence="1" id="KW-0175">Coiled coil</keyword>
<organism evidence="3 4">
    <name type="scientific">Saccharomonospora viridis</name>
    <dbReference type="NCBI Taxonomy" id="1852"/>
    <lineage>
        <taxon>Bacteria</taxon>
        <taxon>Bacillati</taxon>
        <taxon>Actinomycetota</taxon>
        <taxon>Actinomycetes</taxon>
        <taxon>Pseudonocardiales</taxon>
        <taxon>Pseudonocardiaceae</taxon>
        <taxon>Saccharomonospora</taxon>
    </lineage>
</organism>
<feature type="compositionally biased region" description="Gly residues" evidence="2">
    <location>
        <begin position="781"/>
        <end position="797"/>
    </location>
</feature>
<dbReference type="EMBL" id="JRZE01000003">
    <property type="protein sequence ID" value="KHF45161.1"/>
    <property type="molecule type" value="Genomic_DNA"/>
</dbReference>
<feature type="region of interest" description="Disordered" evidence="2">
    <location>
        <begin position="744"/>
        <end position="797"/>
    </location>
</feature>
<evidence type="ECO:0000313" key="3">
    <source>
        <dbReference type="EMBL" id="KHF45161.1"/>
    </source>
</evidence>
<name>A0A837DF49_9PSEU</name>
<comment type="caution">
    <text evidence="3">The sequence shown here is derived from an EMBL/GenBank/DDBJ whole genome shotgun (WGS) entry which is preliminary data.</text>
</comment>
<feature type="region of interest" description="Disordered" evidence="2">
    <location>
        <begin position="553"/>
        <end position="730"/>
    </location>
</feature>
<feature type="coiled-coil region" evidence="1">
    <location>
        <begin position="77"/>
        <end position="109"/>
    </location>
</feature>
<evidence type="ECO:0000313" key="4">
    <source>
        <dbReference type="Proteomes" id="UP000030848"/>
    </source>
</evidence>
<gene>
    <name evidence="3" type="ORF">MINT15_20430</name>
</gene>
<accession>A0A837DF49</accession>
<feature type="compositionally biased region" description="Polar residues" evidence="2">
    <location>
        <begin position="175"/>
        <end position="188"/>
    </location>
</feature>
<proteinExistence type="predicted"/>
<feature type="compositionally biased region" description="Gly residues" evidence="2">
    <location>
        <begin position="744"/>
        <end position="755"/>
    </location>
</feature>
<evidence type="ECO:0000256" key="2">
    <source>
        <dbReference type="SAM" id="MobiDB-lite"/>
    </source>
</evidence>
<dbReference type="Proteomes" id="UP000030848">
    <property type="component" value="Unassembled WGS sequence"/>
</dbReference>
<feature type="region of interest" description="Disordered" evidence="2">
    <location>
        <begin position="471"/>
        <end position="501"/>
    </location>
</feature>